<proteinExistence type="predicted"/>
<reference evidence="1" key="1">
    <citation type="submission" date="2009-11" db="EMBL/GenBank/DDBJ databases">
        <authorList>
            <consortium name="US DOE Joint Genome Institute (JGI-PGF)"/>
            <person name="Ottilar R."/>
            <person name="Schmutz J."/>
            <person name="Salamov A."/>
            <person name="Cheng J.F."/>
            <person name="Lucas S."/>
            <person name="Pitluck S."/>
            <person name="Gundlach H."/>
            <person name="Guo Y."/>
            <person name="Haberer G."/>
            <person name="Nasrallah J."/>
            <person name="Mayer K.F.X."/>
            <person name="van de Peer Y."/>
            <person name="Weigel D."/>
            <person name="Grigoriev I.V."/>
        </authorList>
    </citation>
    <scope>NUCLEOTIDE SEQUENCE</scope>
    <source>
        <strain evidence="1">Nigerian</strain>
    </source>
</reference>
<accession>A0A1B8XTA9</accession>
<feature type="non-terminal residue" evidence="1">
    <location>
        <position position="1"/>
    </location>
</feature>
<organism evidence="1">
    <name type="scientific">Xenopus tropicalis</name>
    <name type="common">Western clawed frog</name>
    <name type="synonym">Silurana tropicalis</name>
    <dbReference type="NCBI Taxonomy" id="8364"/>
    <lineage>
        <taxon>Eukaryota</taxon>
        <taxon>Metazoa</taxon>
        <taxon>Chordata</taxon>
        <taxon>Craniata</taxon>
        <taxon>Vertebrata</taxon>
        <taxon>Euteleostomi</taxon>
        <taxon>Amphibia</taxon>
        <taxon>Batrachia</taxon>
        <taxon>Anura</taxon>
        <taxon>Pipoidea</taxon>
        <taxon>Pipidae</taxon>
        <taxon>Xenopodinae</taxon>
        <taxon>Xenopus</taxon>
        <taxon>Silurana</taxon>
    </lineage>
</organism>
<dbReference type="AlphaFoldDB" id="A0A1B8XTA9"/>
<reference evidence="1" key="3">
    <citation type="submission" date="2016-05" db="EMBL/GenBank/DDBJ databases">
        <title>WGS assembly of Xenopus tropicalis.</title>
        <authorList>
            <person name="Sessions A."/>
            <person name="Jenkins J."/>
            <person name="Mitros T."/>
            <person name="Lyons J.T."/>
            <person name="Dichmann D.S."/>
            <person name="Robert J."/>
            <person name="Harland R.M."/>
            <person name="Rokhsar D.S."/>
        </authorList>
    </citation>
    <scope>NUCLEOTIDE SEQUENCE</scope>
    <source>
        <strain evidence="1">Nigerian</strain>
    </source>
</reference>
<gene>
    <name evidence="1" type="ORF">XENTR_v90028882mg</name>
</gene>
<reference evidence="1" key="2">
    <citation type="journal article" date="2010" name="Science">
        <title>The genome of the Western clawed frog Xenopus tropicalis.</title>
        <authorList>
            <person name="Hellsten U."/>
            <person name="Harland R.M."/>
            <person name="Gilchrist M.J."/>
            <person name="Hendrix D."/>
            <person name="Jurka J."/>
            <person name="Kapitonov V."/>
            <person name="Ovcharenko I."/>
            <person name="Putnam N.H."/>
            <person name="Shu S."/>
            <person name="Taher L."/>
            <person name="Blitz I.L."/>
            <person name="Blumberg B."/>
            <person name="Dichmann D.S."/>
            <person name="Dubchak I."/>
            <person name="Amaya E."/>
            <person name="Detter J.C."/>
            <person name="Fletcher R."/>
            <person name="Gerhard D.S."/>
            <person name="Goodstein D."/>
            <person name="Graves T."/>
            <person name="Grigoriev I.V."/>
            <person name="Grimwood J."/>
            <person name="Kawashima T."/>
            <person name="Lindquist E."/>
            <person name="Lucas S.M."/>
            <person name="Mead P.E."/>
            <person name="Mitros T."/>
            <person name="Ogino H."/>
            <person name="Ohta Y."/>
            <person name="Poliakov A.V."/>
            <person name="Pollet N."/>
            <person name="Robert J."/>
            <person name="Salamov A."/>
            <person name="Sater A.K."/>
            <person name="Schmutz J."/>
            <person name="Terry A."/>
            <person name="Vize P.D."/>
            <person name="Warren W.C."/>
            <person name="Wells D."/>
            <person name="Wills A."/>
            <person name="Wilson R.K."/>
            <person name="Zimmerman L.B."/>
            <person name="Zorn A.M."/>
            <person name="Grainger R."/>
            <person name="Grammer T."/>
            <person name="Khokha M.K."/>
            <person name="Richardson P.M."/>
            <person name="Rokhsar D.S."/>
        </authorList>
    </citation>
    <scope>NUCLEOTIDE SEQUENCE [LARGE SCALE GENOMIC DNA]</scope>
    <source>
        <strain evidence="1">Nigerian</strain>
    </source>
</reference>
<sequence>NSGEDRTEASPDLLTAGLTPESHRATSYAGLYLHSHRPPIGLPWLRTISQPVKSGPGFSLTIDHPYVPQRSICSGSFTGLSEALFAPLTATNCRLPSGSSGRSVAGA</sequence>
<dbReference type="EMBL" id="KV463544">
    <property type="protein sequence ID" value="OCA13890.1"/>
    <property type="molecule type" value="Genomic_DNA"/>
</dbReference>
<protein>
    <submittedName>
        <fullName evidence="1">Uncharacterized protein</fullName>
    </submittedName>
</protein>
<name>A0A1B8XTA9_XENTR</name>
<evidence type="ECO:0000313" key="1">
    <source>
        <dbReference type="EMBL" id="OCA13890.1"/>
    </source>
</evidence>